<dbReference type="EMBL" id="MW046628">
    <property type="protein sequence ID" value="QVW56853.1"/>
    <property type="molecule type" value="Genomic_DNA"/>
</dbReference>
<accession>A0A8E7G216</accession>
<dbReference type="GO" id="GO:0005198">
    <property type="term" value="F:structural molecule activity"/>
    <property type="evidence" value="ECO:0007669"/>
    <property type="project" value="InterPro"/>
</dbReference>
<dbReference type="InterPro" id="IPR013607">
    <property type="entry name" value="Phospholipase_A2-like"/>
</dbReference>
<feature type="domain" description="Phospholipase A2-like" evidence="2">
    <location>
        <begin position="2"/>
        <end position="50"/>
    </location>
</feature>
<protein>
    <submittedName>
        <fullName evidence="3">Minor capsid protein</fullName>
    </submittedName>
</protein>
<organism evidence="3">
    <name type="scientific">Emberiza spodocephala parvoviridae sp</name>
    <dbReference type="NCBI Taxonomy" id="2794481"/>
    <lineage>
        <taxon>Viruses</taxon>
        <taxon>Monodnaviria</taxon>
        <taxon>Shotokuvirae</taxon>
        <taxon>Cossaviricota</taxon>
        <taxon>Quintoviricetes</taxon>
        <taxon>Piccovirales</taxon>
        <taxon>Parvoviridae</taxon>
    </lineage>
</organism>
<sequence length="533" mass="60137">MPLHFPGYRYCGPGTKTRLSKLAGGPTNRLDRCCEKHDKHLAHSKRSQKAIDRRFQRCATKEGGLTGNLFAGLISIKEHFRGLHPILDKLLPGSKSHAGGRKAGQKDKGRIDQFFKAKKLRSGKEYGEPSGTGQQGLPDMSGSSDQQMDNMEVQQGASGGINTSGGGGQVPPQDVRPVQTGKIFKMYSRTFRHYITLTTVNYTETFNQGWSRIPYEHICSSLKPRDWQEINTVAKRWRVLSCGFKMSHIVPFINTKETVGGAIQPDITFNLLPYLETYIDKPYQLPPVQYNMNELPNRQMTRNNADQATGTLPKVAFTAALPFKPQADTTTTQTVEDWLNYSKLVPWAFDLMNSREWNTVNAGEEMSFEHTFSGEDLRWRHGLAFKQHFTQGIFQEANPYGRWDGGINNYQTQGIDDANNQFINRLKHHLNQPLPSALVRPLQIHASDNKLVPIAFCVLINYHCWIEMDCNDIGFYPIFPQIADTDPTNPEQIFHIYRKATDTENQPPYYQWSGASALTPAHTTGPTDKGALV</sequence>
<feature type="compositionally biased region" description="Basic and acidic residues" evidence="1">
    <location>
        <begin position="104"/>
        <end position="115"/>
    </location>
</feature>
<evidence type="ECO:0000256" key="1">
    <source>
        <dbReference type="SAM" id="MobiDB-lite"/>
    </source>
</evidence>
<feature type="region of interest" description="Disordered" evidence="1">
    <location>
        <begin position="91"/>
        <end position="176"/>
    </location>
</feature>
<proteinExistence type="predicted"/>
<evidence type="ECO:0000313" key="3">
    <source>
        <dbReference type="EMBL" id="QVW56853.1"/>
    </source>
</evidence>
<reference evidence="3" key="1">
    <citation type="submission" date="2020-09" db="EMBL/GenBank/DDBJ databases">
        <authorList>
            <person name="Dai Z."/>
            <person name="Yang S."/>
            <person name="Zhang W."/>
        </authorList>
    </citation>
    <scope>NUCLEOTIDE SEQUENCE</scope>
    <source>
        <strain evidence="3">Bfb14par012</strain>
    </source>
</reference>
<feature type="compositionally biased region" description="Gly residues" evidence="1">
    <location>
        <begin position="157"/>
        <end position="169"/>
    </location>
</feature>
<feature type="compositionally biased region" description="Polar residues" evidence="1">
    <location>
        <begin position="141"/>
        <end position="155"/>
    </location>
</feature>
<name>A0A8E7G216_9VIRU</name>
<reference evidence="3" key="2">
    <citation type="journal article" date="2022" name="Gigascience">
        <title>Parvovirus dark matter in the cloaca of wild birds.</title>
        <authorList>
            <person name="Dai Z."/>
            <person name="Wang H."/>
            <person name="Wu H."/>
            <person name="Zhang Q."/>
            <person name="Ji L."/>
            <person name="Wang X."/>
            <person name="Shen Q."/>
            <person name="Yang S."/>
            <person name="Ma X."/>
            <person name="Shan T."/>
            <person name="Zhang W."/>
        </authorList>
    </citation>
    <scope>NUCLEOTIDE SEQUENCE</scope>
    <source>
        <strain evidence="3">Bfb14par012</strain>
    </source>
</reference>
<dbReference type="Pfam" id="PF08398">
    <property type="entry name" value="Phospholip_A2_4"/>
    <property type="match status" value="1"/>
</dbReference>
<evidence type="ECO:0000259" key="2">
    <source>
        <dbReference type="Pfam" id="PF08398"/>
    </source>
</evidence>